<proteinExistence type="predicted"/>
<reference evidence="1" key="1">
    <citation type="journal article" date="2020" name="mSystems">
        <title>Genome- and Community-Level Interaction Insights into Carbon Utilization and Element Cycling Functions of Hydrothermarchaeota in Hydrothermal Sediment.</title>
        <authorList>
            <person name="Zhou Z."/>
            <person name="Liu Y."/>
            <person name="Xu W."/>
            <person name="Pan J."/>
            <person name="Luo Z.H."/>
            <person name="Li M."/>
        </authorList>
    </citation>
    <scope>NUCLEOTIDE SEQUENCE [LARGE SCALE GENOMIC DNA]</scope>
    <source>
        <strain evidence="1">SpSt-794</strain>
    </source>
</reference>
<organism evidence="1">
    <name type="scientific">Caldisericum exile</name>
    <dbReference type="NCBI Taxonomy" id="693075"/>
    <lineage>
        <taxon>Bacteria</taxon>
        <taxon>Pseudomonadati</taxon>
        <taxon>Caldisericota/Cryosericota group</taxon>
        <taxon>Caldisericota</taxon>
        <taxon>Caldisericia</taxon>
        <taxon>Caldisericales</taxon>
        <taxon>Caldisericaceae</taxon>
        <taxon>Caldisericum</taxon>
    </lineage>
</organism>
<evidence type="ECO:0000313" key="1">
    <source>
        <dbReference type="EMBL" id="HGW60482.1"/>
    </source>
</evidence>
<dbReference type="AlphaFoldDB" id="A0A7C4Y5R4"/>
<sequence>MMQETYLIKLRDNSIYEDFAMVASFLKRNKAQIIMTSSQRFWIVAILNQRLAEVVKRLPSIEIVGGVTFRKREVRVIRIQKQ</sequence>
<accession>A0A7C4Y5R4</accession>
<dbReference type="EMBL" id="DTHV01000111">
    <property type="protein sequence ID" value="HGW60482.1"/>
    <property type="molecule type" value="Genomic_DNA"/>
</dbReference>
<gene>
    <name evidence="1" type="ORF">ENV82_03520</name>
</gene>
<protein>
    <submittedName>
        <fullName evidence="1">Uncharacterized protein</fullName>
    </submittedName>
</protein>
<name>A0A7C4Y5R4_9BACT</name>
<comment type="caution">
    <text evidence="1">The sequence shown here is derived from an EMBL/GenBank/DDBJ whole genome shotgun (WGS) entry which is preliminary data.</text>
</comment>